<dbReference type="InterPro" id="IPR045584">
    <property type="entry name" value="Pilin-like"/>
</dbReference>
<feature type="transmembrane region" description="Helical" evidence="1">
    <location>
        <begin position="12"/>
        <end position="33"/>
    </location>
</feature>
<evidence type="ECO:0000259" key="2">
    <source>
        <dbReference type="Pfam" id="PF07596"/>
    </source>
</evidence>
<accession>A0ABU5FCS5</accession>
<keyword evidence="1" id="KW-1133">Transmembrane helix</keyword>
<dbReference type="InterPro" id="IPR012902">
    <property type="entry name" value="N_methyl_site"/>
</dbReference>
<dbReference type="NCBIfam" id="TIGR02532">
    <property type="entry name" value="IV_pilin_GFxxxE"/>
    <property type="match status" value="1"/>
</dbReference>
<feature type="domain" description="DUF1559" evidence="2">
    <location>
        <begin position="34"/>
        <end position="298"/>
    </location>
</feature>
<dbReference type="InterPro" id="IPR011453">
    <property type="entry name" value="DUF1559"/>
</dbReference>
<dbReference type="InterPro" id="IPR027558">
    <property type="entry name" value="Pre_pil_HX9DG_C"/>
</dbReference>
<dbReference type="PANTHER" id="PTHR30093:SF2">
    <property type="entry name" value="TYPE II SECRETION SYSTEM PROTEIN H"/>
    <property type="match status" value="1"/>
</dbReference>
<dbReference type="NCBIfam" id="TIGR04294">
    <property type="entry name" value="pre_pil_HX9DG"/>
    <property type="match status" value="1"/>
</dbReference>
<dbReference type="EMBL" id="JAXBLV010000244">
    <property type="protein sequence ID" value="MDY3563621.1"/>
    <property type="molecule type" value="Genomic_DNA"/>
</dbReference>
<evidence type="ECO:0000256" key="1">
    <source>
        <dbReference type="SAM" id="Phobius"/>
    </source>
</evidence>
<dbReference type="Pfam" id="PF07596">
    <property type="entry name" value="SBP_bac_10"/>
    <property type="match status" value="1"/>
</dbReference>
<name>A0ABU5FCS5_9BACT</name>
<protein>
    <submittedName>
        <fullName evidence="3">DUF1559 domain-containing protein</fullName>
    </submittedName>
</protein>
<sequence>MTRGTRRSAFTLIELLVVIAIIAILIGLLLPAVQKVREAAARMKCSNHLKQISLAAHNYHDANQSFPQTSLTGSTVASGYSTCFVALLPYLEQSALYDALRAKAVAANRKYVGGVGDGGATSLDATPIPLLICPSDKMPSPAVGQEPGSNFYHGLTSYHPVATGLDKSNSKWGTDGAIPNVQTVKILDITDGTSNTLLFGEWTNFDPNFVSWAPFVGSDSRYELWIFAGVWDSSSSGCLATGGLPFNYRLPAAPSGTTLATALNTIQLRAQAFGSSHSGGANVSFADGSVRFISNNINSSPLVLPALCSRAGGEPIDATAY</sequence>
<dbReference type="Gene3D" id="3.30.700.10">
    <property type="entry name" value="Glycoprotein, Type 4 Pilin"/>
    <property type="match status" value="1"/>
</dbReference>
<dbReference type="SUPFAM" id="SSF54523">
    <property type="entry name" value="Pili subunits"/>
    <property type="match status" value="1"/>
</dbReference>
<evidence type="ECO:0000313" key="3">
    <source>
        <dbReference type="EMBL" id="MDY3563621.1"/>
    </source>
</evidence>
<dbReference type="Pfam" id="PF07963">
    <property type="entry name" value="N_methyl"/>
    <property type="match status" value="1"/>
</dbReference>
<dbReference type="RefSeq" id="WP_320689786.1">
    <property type="nucleotide sequence ID" value="NZ_JAXBLV010000244.1"/>
</dbReference>
<dbReference type="Proteomes" id="UP001272242">
    <property type="component" value="Unassembled WGS sequence"/>
</dbReference>
<gene>
    <name evidence="3" type="ORF">R5W23_005237</name>
</gene>
<keyword evidence="1" id="KW-0812">Transmembrane</keyword>
<organism evidence="3 4">
    <name type="scientific">Gemmata algarum</name>
    <dbReference type="NCBI Taxonomy" id="2975278"/>
    <lineage>
        <taxon>Bacteria</taxon>
        <taxon>Pseudomonadati</taxon>
        <taxon>Planctomycetota</taxon>
        <taxon>Planctomycetia</taxon>
        <taxon>Gemmatales</taxon>
        <taxon>Gemmataceae</taxon>
        <taxon>Gemmata</taxon>
    </lineage>
</organism>
<comment type="caution">
    <text evidence="3">The sequence shown here is derived from an EMBL/GenBank/DDBJ whole genome shotgun (WGS) entry which is preliminary data.</text>
</comment>
<proteinExistence type="predicted"/>
<keyword evidence="1" id="KW-0472">Membrane</keyword>
<reference evidence="4" key="1">
    <citation type="journal article" date="2023" name="Mar. Drugs">
        <title>Gemmata algarum, a Novel Planctomycete Isolated from an Algal Mat, Displays Antimicrobial Activity.</title>
        <authorList>
            <person name="Kumar G."/>
            <person name="Kallscheuer N."/>
            <person name="Kashif M."/>
            <person name="Ahamad S."/>
            <person name="Jagadeeshwari U."/>
            <person name="Pannikurungottu S."/>
            <person name="Haufschild T."/>
            <person name="Kabuu M."/>
            <person name="Sasikala C."/>
            <person name="Jogler C."/>
            <person name="Ramana C."/>
        </authorList>
    </citation>
    <scope>NUCLEOTIDE SEQUENCE [LARGE SCALE GENOMIC DNA]</scope>
    <source>
        <strain evidence="4">JC673</strain>
    </source>
</reference>
<dbReference type="PANTHER" id="PTHR30093">
    <property type="entry name" value="GENERAL SECRETION PATHWAY PROTEIN G"/>
    <property type="match status" value="1"/>
</dbReference>
<keyword evidence="4" id="KW-1185">Reference proteome</keyword>
<evidence type="ECO:0000313" key="4">
    <source>
        <dbReference type="Proteomes" id="UP001272242"/>
    </source>
</evidence>